<feature type="compositionally biased region" description="Polar residues" evidence="1">
    <location>
        <begin position="501"/>
        <end position="513"/>
    </location>
</feature>
<keyword evidence="2" id="KW-0812">Transmembrane</keyword>
<organism evidence="3">
    <name type="scientific">Chromera velia CCMP2878</name>
    <dbReference type="NCBI Taxonomy" id="1169474"/>
    <lineage>
        <taxon>Eukaryota</taxon>
        <taxon>Sar</taxon>
        <taxon>Alveolata</taxon>
        <taxon>Colpodellida</taxon>
        <taxon>Chromeraceae</taxon>
        <taxon>Chromera</taxon>
    </lineage>
</organism>
<feature type="compositionally biased region" description="Acidic residues" evidence="1">
    <location>
        <begin position="540"/>
        <end position="550"/>
    </location>
</feature>
<dbReference type="PANTHER" id="PTHR36840:SF1">
    <property type="entry name" value="BLL5714 PROTEIN"/>
    <property type="match status" value="1"/>
</dbReference>
<keyword evidence="2" id="KW-0472">Membrane</keyword>
<feature type="compositionally biased region" description="Basic and acidic residues" evidence="1">
    <location>
        <begin position="636"/>
        <end position="655"/>
    </location>
</feature>
<feature type="transmembrane region" description="Helical" evidence="2">
    <location>
        <begin position="161"/>
        <end position="182"/>
    </location>
</feature>
<feature type="transmembrane region" description="Helical" evidence="2">
    <location>
        <begin position="379"/>
        <end position="401"/>
    </location>
</feature>
<proteinExistence type="predicted"/>
<dbReference type="VEuPathDB" id="CryptoDB:Cvel_3949"/>
<evidence type="ECO:0000256" key="1">
    <source>
        <dbReference type="SAM" id="MobiDB-lite"/>
    </source>
</evidence>
<feature type="transmembrane region" description="Helical" evidence="2">
    <location>
        <begin position="188"/>
        <end position="207"/>
    </location>
</feature>
<sequence>MTTSGEVKKSTAGFRTLWSPPALYHDWDDEYEEMSSGWWELFTDLLLVVASSNIADLFKEDPDWRGLGRFVLQNLIFQGAWMHYTHHSSRFRDHSLFQSGLLFVYLTGMAAMVVHSSGFSSGEMAGFTAGDIIQKTALVFMFVNVAAHIPRARVHATVSFFFMVVMIGNLAFALRAAVTMAWGGSLTLWLWGGTLFVDRVVVPILGSPLLAGRRLVPINIDHIQDREGCYMMVVLGESVVSAALRYRSLPENSVTGRYYAASLLSFLGTYGLALIYFHIKPSRELHAYRRSRWASFFYLQISQILLMGILGVGVGVKLAMAVVTGQEGEHTTQMAPSHVWIYYGMLSLIFLALLCIRLLHFGGREPKPSDPPPVHRLKLIWWALIASWWLPPLVAAGVLTGKGEGRPLVVLGFGTTYVLVVVTFETIITHFISKMLGLWEGGGPHPASEGEEDDLEAPIEGDRGDGVSQRHLVGEIGYEDNEGFRSAESDFGEAVGDSGTLDGTWTLSLPSPQSSGGSGDEEESEAGREKGKSGAAAEMIEIESDDEQEAEVGGGNGERLQRETCQQSVDPPSDKIRMGPNSETAHASAEAQERAGKEGGLRSRSRSRSRERNSDRGRGGANDGAAEASRALSHTSSREETPSERGQKNAHDGGRRRGIVTNRNAPDQRRA</sequence>
<feature type="compositionally biased region" description="Basic and acidic residues" evidence="1">
    <location>
        <begin position="608"/>
        <end position="618"/>
    </location>
</feature>
<protein>
    <submittedName>
        <fullName evidence="3">Uncharacterized protein</fullName>
    </submittedName>
</protein>
<feature type="transmembrane region" description="Helical" evidence="2">
    <location>
        <begin position="297"/>
        <end position="320"/>
    </location>
</feature>
<gene>
    <name evidence="3" type="ORF">Cvel_3949</name>
</gene>
<feature type="transmembrane region" description="Helical" evidence="2">
    <location>
        <begin position="340"/>
        <end position="359"/>
    </location>
</feature>
<dbReference type="AlphaFoldDB" id="A0A0G4FYW1"/>
<dbReference type="PANTHER" id="PTHR36840">
    <property type="entry name" value="BLL5714 PROTEIN"/>
    <property type="match status" value="1"/>
</dbReference>
<feature type="region of interest" description="Disordered" evidence="1">
    <location>
        <begin position="489"/>
        <end position="671"/>
    </location>
</feature>
<feature type="transmembrane region" description="Helical" evidence="2">
    <location>
        <begin position="407"/>
        <end position="428"/>
    </location>
</feature>
<accession>A0A0G4FYW1</accession>
<feature type="compositionally biased region" description="Basic and acidic residues" evidence="1">
    <location>
        <begin position="591"/>
        <end position="601"/>
    </location>
</feature>
<feature type="transmembrane region" description="Helical" evidence="2">
    <location>
        <begin position="100"/>
        <end position="120"/>
    </location>
</feature>
<evidence type="ECO:0000313" key="3">
    <source>
        <dbReference type="EMBL" id="CEM20778.1"/>
    </source>
</evidence>
<dbReference type="InterPro" id="IPR010640">
    <property type="entry name" value="Low_temperature_requirement_A"/>
</dbReference>
<feature type="region of interest" description="Disordered" evidence="1">
    <location>
        <begin position="443"/>
        <end position="467"/>
    </location>
</feature>
<dbReference type="Pfam" id="PF06772">
    <property type="entry name" value="LtrA"/>
    <property type="match status" value="1"/>
</dbReference>
<reference evidence="3" key="1">
    <citation type="submission" date="2014-11" db="EMBL/GenBank/DDBJ databases">
        <authorList>
            <person name="Otto D Thomas"/>
            <person name="Naeem Raeece"/>
        </authorList>
    </citation>
    <scope>NUCLEOTIDE SEQUENCE</scope>
</reference>
<feature type="compositionally biased region" description="Acidic residues" evidence="1">
    <location>
        <begin position="449"/>
        <end position="459"/>
    </location>
</feature>
<feature type="transmembrane region" description="Helical" evidence="2">
    <location>
        <begin position="132"/>
        <end position="149"/>
    </location>
</feature>
<evidence type="ECO:0000256" key="2">
    <source>
        <dbReference type="SAM" id="Phobius"/>
    </source>
</evidence>
<dbReference type="EMBL" id="CDMZ01000750">
    <property type="protein sequence ID" value="CEM20778.1"/>
    <property type="molecule type" value="Genomic_DNA"/>
</dbReference>
<keyword evidence="2" id="KW-1133">Transmembrane helix</keyword>
<name>A0A0G4FYW1_9ALVE</name>
<feature type="transmembrane region" description="Helical" evidence="2">
    <location>
        <begin position="258"/>
        <end position="277"/>
    </location>
</feature>